<dbReference type="PANTHER" id="PTHR30489:SF0">
    <property type="entry name" value="LIPOPROTEIN-RELEASING SYSTEM TRANSMEMBRANE PROTEIN LOLE"/>
    <property type="match status" value="1"/>
</dbReference>
<evidence type="ECO:0000259" key="8">
    <source>
        <dbReference type="Pfam" id="PF02687"/>
    </source>
</evidence>
<feature type="transmembrane region" description="Helical" evidence="7">
    <location>
        <begin position="298"/>
        <end position="319"/>
    </location>
</feature>
<feature type="transmembrane region" description="Helical" evidence="7">
    <location>
        <begin position="370"/>
        <end position="391"/>
    </location>
</feature>
<feature type="transmembrane region" description="Helical" evidence="7">
    <location>
        <begin position="730"/>
        <end position="751"/>
    </location>
</feature>
<dbReference type="InterPro" id="IPR003838">
    <property type="entry name" value="ABC3_permease_C"/>
</dbReference>
<feature type="transmembrane region" description="Helical" evidence="7">
    <location>
        <begin position="200"/>
        <end position="224"/>
    </location>
</feature>
<organism evidence="9">
    <name type="scientific">Streptantibioticus silvisoli</name>
    <dbReference type="NCBI Taxonomy" id="2705255"/>
    <lineage>
        <taxon>Bacteria</taxon>
        <taxon>Bacillati</taxon>
        <taxon>Actinomycetota</taxon>
        <taxon>Actinomycetes</taxon>
        <taxon>Kitasatosporales</taxon>
        <taxon>Streptomycetaceae</taxon>
        <taxon>Streptantibioticus</taxon>
    </lineage>
</organism>
<accession>A0AA90GYB8</accession>
<evidence type="ECO:0000256" key="5">
    <source>
        <dbReference type="ARBA" id="ARBA00022989"/>
    </source>
</evidence>
<proteinExistence type="inferred from homology"/>
<comment type="caution">
    <text evidence="9">The sequence shown here is derived from an EMBL/GenBank/DDBJ whole genome shotgun (WGS) entry which is preliminary data.</text>
</comment>
<feature type="transmembrane region" description="Helical" evidence="7">
    <location>
        <begin position="340"/>
        <end position="358"/>
    </location>
</feature>
<evidence type="ECO:0000256" key="7">
    <source>
        <dbReference type="SAM" id="Phobius"/>
    </source>
</evidence>
<evidence type="ECO:0000256" key="1">
    <source>
        <dbReference type="ARBA" id="ARBA00004651"/>
    </source>
</evidence>
<dbReference type="AlphaFoldDB" id="A0AA90GYB8"/>
<name>A0AA90GYB8_9ACTN</name>
<sequence length="797" mass="81639">MSTSGNPARVWARDLAFGVRFAVGGGREGWARTLLTAVGVGLGVAMLLLAASVPAAFQSRSVREDQRVASYSDATHAGPGPHTLLARDAATTFRGNGITGELVRPDGPSPALPPGLSRLPGTGEMAVSPALHALLDAPGSALLRERLPYRTVATIGAAGLSGPRDLYYYAGDPQLTTLNDNAARIDHFGASSSEQPLDPVLILLVVVAVVVLLVPVGVFIGAAVRFGGERRDRRLAALRLVGADRRMVCRIAAGEAAFGSLLGLAVGAALFLGVRQLASDVTLYGLSFFPSDLRPETALTVLIAVAVPLSAIAVTLLALRGVAIEPLGVVRNAAPRRRRLLWRLAMPLAGAALLYPKAGRGGVSDTVGEIQVGAGAALLLVGLTALLPWLVEATVRRLGGAGSVPWQLACRRLQLTPGSAARMVSGITVAVAGAIAVMTLMSGVGTQYTRPTGQNTAQAQMAAYIDLPKGTDPGAVVGAFRGTPGVTGVRSATTAVAATVPALARARAVFARKHDPDVFADVPQISLTVAGCPQLEAYTGEHGCRPGSVYLIGEGDSGQPVVRPGETIDLAVPDPAATSAGSARPWTVPATARTGTAHVDATGAQHTGVLATPQALSTAALADPQVQISLTLAPGVADAPDQVRNTAVRFDPSDPTVMLSATDTSGPFSGIRRAVLAGATVVLALIGASLLVSTLEQLRDRRRLLAVLVAFGTRRGTLGASVLWQTAVPVVLGLALAVAGGLSLGALLRAISHTPGGYDWSGIGTLTGIAAGVVLVVTLASLPPLWRMMRPEGLRTE</sequence>
<dbReference type="RefSeq" id="WP_271315420.1">
    <property type="nucleotide sequence ID" value="NZ_JABXJJ020000013.1"/>
</dbReference>
<dbReference type="PANTHER" id="PTHR30489">
    <property type="entry name" value="LIPOPROTEIN-RELEASING SYSTEM TRANSMEMBRANE PROTEIN LOLE"/>
    <property type="match status" value="1"/>
</dbReference>
<dbReference type="InterPro" id="IPR051447">
    <property type="entry name" value="Lipoprotein-release_system"/>
</dbReference>
<feature type="transmembrane region" description="Helical" evidence="7">
    <location>
        <begin position="34"/>
        <end position="57"/>
    </location>
</feature>
<protein>
    <submittedName>
        <fullName evidence="9">ABC transporter permease</fullName>
    </submittedName>
</protein>
<gene>
    <name evidence="9" type="ORF">POF50_011875</name>
</gene>
<evidence type="ECO:0000256" key="3">
    <source>
        <dbReference type="ARBA" id="ARBA00022475"/>
    </source>
</evidence>
<evidence type="ECO:0000256" key="4">
    <source>
        <dbReference type="ARBA" id="ARBA00022692"/>
    </source>
</evidence>
<feature type="transmembrane region" description="Helical" evidence="7">
    <location>
        <begin position="420"/>
        <end position="441"/>
    </location>
</feature>
<feature type="domain" description="ABC3 transporter permease C-terminal" evidence="8">
    <location>
        <begin position="679"/>
        <end position="790"/>
    </location>
</feature>
<keyword evidence="6 7" id="KW-0472">Membrane</keyword>
<feature type="transmembrane region" description="Helical" evidence="7">
    <location>
        <begin position="763"/>
        <end position="786"/>
    </location>
</feature>
<evidence type="ECO:0000256" key="6">
    <source>
        <dbReference type="ARBA" id="ARBA00023136"/>
    </source>
</evidence>
<keyword evidence="3" id="KW-1003">Cell membrane</keyword>
<dbReference type="EMBL" id="JABXJJ020000013">
    <property type="protein sequence ID" value="MDI5970029.1"/>
    <property type="molecule type" value="Genomic_DNA"/>
</dbReference>
<feature type="transmembrane region" description="Helical" evidence="7">
    <location>
        <begin position="674"/>
        <end position="692"/>
    </location>
</feature>
<feature type="transmembrane region" description="Helical" evidence="7">
    <location>
        <begin position="256"/>
        <end position="278"/>
    </location>
</feature>
<feature type="domain" description="ABC3 transporter permease C-terminal" evidence="8">
    <location>
        <begin position="207"/>
        <end position="317"/>
    </location>
</feature>
<evidence type="ECO:0000256" key="2">
    <source>
        <dbReference type="ARBA" id="ARBA00005236"/>
    </source>
</evidence>
<dbReference type="GO" id="GO:0044874">
    <property type="term" value="P:lipoprotein localization to outer membrane"/>
    <property type="evidence" value="ECO:0007669"/>
    <property type="project" value="TreeGrafter"/>
</dbReference>
<keyword evidence="4 7" id="KW-0812">Transmembrane</keyword>
<evidence type="ECO:0000313" key="9">
    <source>
        <dbReference type="EMBL" id="MDI5970029.1"/>
    </source>
</evidence>
<dbReference type="Pfam" id="PF02687">
    <property type="entry name" value="FtsX"/>
    <property type="match status" value="2"/>
</dbReference>
<dbReference type="GO" id="GO:0098797">
    <property type="term" value="C:plasma membrane protein complex"/>
    <property type="evidence" value="ECO:0007669"/>
    <property type="project" value="TreeGrafter"/>
</dbReference>
<comment type="similarity">
    <text evidence="2">Belongs to the ABC-4 integral membrane protein family. LolC/E subfamily.</text>
</comment>
<reference evidence="9" key="1">
    <citation type="submission" date="2023-05" db="EMBL/GenBank/DDBJ databases">
        <title>Streptantibioticus silvisoli sp. nov., acidotolerant actinomycetes 1 from pine litter.</title>
        <authorList>
            <person name="Swiecimska M."/>
            <person name="Golinska P."/>
            <person name="Sangal V."/>
            <person name="Wachnowicz B."/>
            <person name="Goodfellow M."/>
        </authorList>
    </citation>
    <scope>NUCLEOTIDE SEQUENCE</scope>
    <source>
        <strain evidence="9">SL13</strain>
    </source>
</reference>
<keyword evidence="5 7" id="KW-1133">Transmembrane helix</keyword>
<comment type="subcellular location">
    <subcellularLocation>
        <location evidence="1">Cell membrane</location>
        <topology evidence="1">Multi-pass membrane protein</topology>
    </subcellularLocation>
</comment>